<sequence>MGDLVPTDFDRQIRALPAEGGPSGAEWADRLPRLLRELLGEWGLVPSGPTRHGRYAVVVPVTGEDLPARGAALKIGWPHHESATEHLALRHWGGAGAVTLLRADPARGALLLERLTDEDLTQAWDEQACEIVGGLFGQLHVTPFAQAPRLSSWARRQAEVIGDAALPPRMASRAGSLVRDLISDPSCDATLLHGDLHYENVLSDGTDWVAIDPKPMAGHPAFEIAPMLWNRAEEMGTGSSFRYLVRRRAEILCEVGEISWEAMRGWTVVREVVNAMWATRDDDAARVSLAVTIIKALDD</sequence>
<dbReference type="Gene3D" id="3.90.1200.10">
    <property type="match status" value="1"/>
</dbReference>
<evidence type="ECO:0000313" key="1">
    <source>
        <dbReference type="EMBL" id="TWD14395.1"/>
    </source>
</evidence>
<dbReference type="GO" id="GO:0016301">
    <property type="term" value="F:kinase activity"/>
    <property type="evidence" value="ECO:0007669"/>
    <property type="project" value="UniProtKB-KW"/>
</dbReference>
<evidence type="ECO:0000313" key="2">
    <source>
        <dbReference type="Proteomes" id="UP000315628"/>
    </source>
</evidence>
<keyword evidence="2" id="KW-1185">Reference proteome</keyword>
<dbReference type="SUPFAM" id="SSF56112">
    <property type="entry name" value="Protein kinase-like (PK-like)"/>
    <property type="match status" value="1"/>
</dbReference>
<name>A0A560WA74_9MICO</name>
<dbReference type="EMBL" id="VIUW01000003">
    <property type="protein sequence ID" value="TWD14395.1"/>
    <property type="molecule type" value="Genomic_DNA"/>
</dbReference>
<dbReference type="GO" id="GO:0016773">
    <property type="term" value="F:phosphotransferase activity, alcohol group as acceptor"/>
    <property type="evidence" value="ECO:0007669"/>
    <property type="project" value="InterPro"/>
</dbReference>
<dbReference type="Pfam" id="PF04655">
    <property type="entry name" value="APH_6_hur"/>
    <property type="match status" value="1"/>
</dbReference>
<gene>
    <name evidence="1" type="ORF">FB557_1804</name>
</gene>
<accession>A0A560WA74</accession>
<reference evidence="1 2" key="1">
    <citation type="submission" date="2019-06" db="EMBL/GenBank/DDBJ databases">
        <title>Sequencing the genomes of 1000 actinobacteria strains.</title>
        <authorList>
            <person name="Klenk H.-P."/>
        </authorList>
    </citation>
    <scope>NUCLEOTIDE SEQUENCE [LARGE SCALE GENOMIC DNA]</scope>
    <source>
        <strain evidence="1 2">DSM 18935</strain>
    </source>
</reference>
<proteinExistence type="predicted"/>
<dbReference type="AlphaFoldDB" id="A0A560WA74"/>
<dbReference type="InterPro" id="IPR011009">
    <property type="entry name" value="Kinase-like_dom_sf"/>
</dbReference>
<keyword evidence="1" id="KW-0418">Kinase</keyword>
<dbReference type="RefSeq" id="WP_144857271.1">
    <property type="nucleotide sequence ID" value="NZ_BAAAYT010000005.1"/>
</dbReference>
<dbReference type="GO" id="GO:0019748">
    <property type="term" value="P:secondary metabolic process"/>
    <property type="evidence" value="ECO:0007669"/>
    <property type="project" value="InterPro"/>
</dbReference>
<dbReference type="Proteomes" id="UP000315628">
    <property type="component" value="Unassembled WGS sequence"/>
</dbReference>
<organism evidence="1 2">
    <name type="scientific">Marihabitans asiaticum</name>
    <dbReference type="NCBI Taxonomy" id="415218"/>
    <lineage>
        <taxon>Bacteria</taxon>
        <taxon>Bacillati</taxon>
        <taxon>Actinomycetota</taxon>
        <taxon>Actinomycetes</taxon>
        <taxon>Micrococcales</taxon>
        <taxon>Intrasporangiaceae</taxon>
        <taxon>Marihabitans</taxon>
    </lineage>
</organism>
<dbReference type="OrthoDB" id="3638028at2"/>
<dbReference type="InterPro" id="IPR006748">
    <property type="entry name" value="NH2Glyco/OHUrea_AB-resist_kin"/>
</dbReference>
<keyword evidence="1" id="KW-0808">Transferase</keyword>
<comment type="caution">
    <text evidence="1">The sequence shown here is derived from an EMBL/GenBank/DDBJ whole genome shotgun (WGS) entry which is preliminary data.</text>
</comment>
<protein>
    <submittedName>
        <fullName evidence="1">Streptomycin 6-kinase</fullName>
    </submittedName>
</protein>